<organism evidence="1 2">
    <name type="scientific">Sandaracinus amylolyticus</name>
    <dbReference type="NCBI Taxonomy" id="927083"/>
    <lineage>
        <taxon>Bacteria</taxon>
        <taxon>Pseudomonadati</taxon>
        <taxon>Myxococcota</taxon>
        <taxon>Polyangia</taxon>
        <taxon>Polyangiales</taxon>
        <taxon>Sandaracinaceae</taxon>
        <taxon>Sandaracinus</taxon>
    </lineage>
</organism>
<keyword evidence="2" id="KW-1185">Reference proteome</keyword>
<name>A0A0F6SFQ3_9BACT</name>
<dbReference type="AlphaFoldDB" id="A0A0F6SFQ3"/>
<evidence type="ECO:0000313" key="2">
    <source>
        <dbReference type="Proteomes" id="UP000034883"/>
    </source>
</evidence>
<dbReference type="EMBL" id="CP011125">
    <property type="protein sequence ID" value="AKF07344.1"/>
    <property type="molecule type" value="Genomic_DNA"/>
</dbReference>
<dbReference type="RefSeq" id="WP_053234615.1">
    <property type="nucleotide sequence ID" value="NZ_CP011125.1"/>
</dbReference>
<protein>
    <submittedName>
        <fullName evidence="1">Uncharacterized protein</fullName>
    </submittedName>
</protein>
<dbReference type="STRING" id="927083.DB32_004493"/>
<dbReference type="Gene3D" id="2.20.25.10">
    <property type="match status" value="1"/>
</dbReference>
<evidence type="ECO:0000313" key="1">
    <source>
        <dbReference type="EMBL" id="AKF07344.1"/>
    </source>
</evidence>
<proteinExistence type="predicted"/>
<reference evidence="1 2" key="1">
    <citation type="submission" date="2015-03" db="EMBL/GenBank/DDBJ databases">
        <title>Genome assembly of Sandaracinus amylolyticus DSM 53668.</title>
        <authorList>
            <person name="Sharma G."/>
            <person name="Subramanian S."/>
        </authorList>
    </citation>
    <scope>NUCLEOTIDE SEQUENCE [LARGE SCALE GENOMIC DNA]</scope>
    <source>
        <strain evidence="1 2">DSM 53668</strain>
    </source>
</reference>
<dbReference type="Proteomes" id="UP000034883">
    <property type="component" value="Chromosome"/>
</dbReference>
<sequence length="83" mass="9226">MQPYLFDVLADPETHGPLSRAGDDDLAKLRTAIAERRARRRDGHAVPSFEGAFLTTDRKAAYLVEDGVPNFVIDERVELDSAL</sequence>
<dbReference type="KEGG" id="samy:DB32_004493"/>
<gene>
    <name evidence="1" type="ORF">DB32_004493</name>
</gene>
<accession>A0A0F6SFQ3</accession>